<gene>
    <name evidence="16" type="primary">LOC103610764</name>
</gene>
<dbReference type="InterPro" id="IPR032630">
    <property type="entry name" value="P_typ_ATPase_c"/>
</dbReference>
<reference evidence="16" key="1">
    <citation type="submission" date="2025-08" db="UniProtKB">
        <authorList>
            <consortium name="RefSeq"/>
        </authorList>
    </citation>
    <scope>IDENTIFICATION</scope>
</reference>
<keyword evidence="4 13" id="KW-0812">Transmembrane</keyword>
<proteinExistence type="inferred from homology"/>
<protein>
    <recommendedName>
        <fullName evidence="13">Phospholipid-transporting ATPase</fullName>
        <ecNumber evidence="13">7.6.2.1</ecNumber>
    </recommendedName>
</protein>
<dbReference type="InterPro" id="IPR023299">
    <property type="entry name" value="ATPase_P-typ_cyto_dom_N"/>
</dbReference>
<dbReference type="InterPro" id="IPR006539">
    <property type="entry name" value="P-type_ATPase_IV"/>
</dbReference>
<comment type="subcellular location">
    <subcellularLocation>
        <location evidence="2 13">Membrane</location>
        <topology evidence="2 13">Multi-pass membrane protein</topology>
    </subcellularLocation>
</comment>
<dbReference type="Pfam" id="PF16212">
    <property type="entry name" value="PhoLip_ATPase_C"/>
    <property type="match status" value="1"/>
</dbReference>
<keyword evidence="15" id="KW-1185">Reference proteome</keyword>
<dbReference type="PANTHER" id="PTHR24092">
    <property type="entry name" value="PROBABLE PHOSPHOLIPID-TRANSPORTING ATPASE"/>
    <property type="match status" value="1"/>
</dbReference>
<evidence type="ECO:0000313" key="16">
    <source>
        <dbReference type="RefSeq" id="XP_008593082.1"/>
    </source>
</evidence>
<evidence type="ECO:0000256" key="9">
    <source>
        <dbReference type="ARBA" id="ARBA00022967"/>
    </source>
</evidence>
<feature type="transmembrane region" description="Helical" evidence="13">
    <location>
        <begin position="406"/>
        <end position="428"/>
    </location>
</feature>
<evidence type="ECO:0000256" key="8">
    <source>
        <dbReference type="ARBA" id="ARBA00022842"/>
    </source>
</evidence>
<keyword evidence="11 13" id="KW-0472">Membrane</keyword>
<feature type="domain" description="P-type ATPase C-terminal" evidence="14">
    <location>
        <begin position="292"/>
        <end position="460"/>
    </location>
</feature>
<evidence type="ECO:0000256" key="4">
    <source>
        <dbReference type="ARBA" id="ARBA00022692"/>
    </source>
</evidence>
<dbReference type="InterPro" id="IPR001757">
    <property type="entry name" value="P_typ_ATPase"/>
</dbReference>
<dbReference type="PANTHER" id="PTHR24092:SF33">
    <property type="entry name" value="PHOSPHOLIPID-TRANSPORTING ATPASE IH"/>
    <property type="match status" value="1"/>
</dbReference>
<evidence type="ECO:0000256" key="3">
    <source>
        <dbReference type="ARBA" id="ARBA00008109"/>
    </source>
</evidence>
<comment type="cofactor">
    <cofactor evidence="1">
        <name>Mg(2+)</name>
        <dbReference type="ChEBI" id="CHEBI:18420"/>
    </cofactor>
</comment>
<keyword evidence="9 13" id="KW-1278">Translocase</keyword>
<dbReference type="Gene3D" id="3.40.1110.10">
    <property type="entry name" value="Calcium-transporting ATPase, cytoplasmic domain N"/>
    <property type="match status" value="1"/>
</dbReference>
<dbReference type="InterPro" id="IPR036412">
    <property type="entry name" value="HAD-like_sf"/>
</dbReference>
<evidence type="ECO:0000256" key="11">
    <source>
        <dbReference type="ARBA" id="ARBA00023136"/>
    </source>
</evidence>
<evidence type="ECO:0000256" key="7">
    <source>
        <dbReference type="ARBA" id="ARBA00022840"/>
    </source>
</evidence>
<dbReference type="SUPFAM" id="SSF81660">
    <property type="entry name" value="Metal cation-transporting ATPase, ATP-binding domain N"/>
    <property type="match status" value="1"/>
</dbReference>
<evidence type="ECO:0000256" key="12">
    <source>
        <dbReference type="ARBA" id="ARBA00034036"/>
    </source>
</evidence>
<dbReference type="Gene3D" id="3.40.50.1000">
    <property type="entry name" value="HAD superfamily/HAD-like"/>
    <property type="match status" value="1"/>
</dbReference>
<evidence type="ECO:0000256" key="1">
    <source>
        <dbReference type="ARBA" id="ARBA00001946"/>
    </source>
</evidence>
<dbReference type="SUPFAM" id="SSF81665">
    <property type="entry name" value="Calcium ATPase, transmembrane domain M"/>
    <property type="match status" value="1"/>
</dbReference>
<dbReference type="InterPro" id="IPR023298">
    <property type="entry name" value="ATPase_P-typ_TM_dom_sf"/>
</dbReference>
<comment type="similarity">
    <text evidence="3 13">Belongs to the cation transport ATPase (P-type) (TC 3.A.3) family. Type IV subfamily.</text>
</comment>
<keyword evidence="10 13" id="KW-1133">Transmembrane helix</keyword>
<name>A0ABM0SJP1_GALVR</name>
<keyword evidence="8 13" id="KW-0460">Magnesium</keyword>
<dbReference type="RefSeq" id="XP_008593082.1">
    <property type="nucleotide sequence ID" value="XM_008594860.1"/>
</dbReference>
<dbReference type="Pfam" id="PF13246">
    <property type="entry name" value="Cation_ATPase"/>
    <property type="match status" value="1"/>
</dbReference>
<evidence type="ECO:0000256" key="2">
    <source>
        <dbReference type="ARBA" id="ARBA00004141"/>
    </source>
</evidence>
<keyword evidence="7 13" id="KW-0067">ATP-binding</keyword>
<sequence length="493" mass="55867">MSVIVKSATGEIYLFCKGADSSIFPRVIEGKVDQIRSRVERNAVEGLRTLCVAYKRLTQEEYGGVCQLLQAAKVALQDREKKLAEAYEQIEKDLILLGATAVEDRLQEKAADTIEALQKAGVKVWVLTGDKMETAAATCYACRLFRRDTQLLELTTKKIEEQTLHDVLLELSKTVLHYSGSLTRDNLSGLSTDMQDYGLIIDGAALSLIMKPREDGSSSNYRELFLDICRSCSAVLCCRMAPLQKAQIVKLIKFSKEHPITLAIGDGANDVSMILEAHVGIGVIGKEGRQAARNSDYAVPKFKHLKKMLLVHGHFYYVRISELVQYFFYKNVCFIFPQFLYQFFCGFSQQTLYDTAYLTLYNISFTSLPILLYSLMEQHVSIDVLKRDPSLYRDIAKNALLRWRVFIYWTFLGVFDALVFFFGAYFVFENTTVTSNGQIMTTNTHMVRRLWVCPFSVFLECITNKIFLENIFRCDSSVCFVSSSGSLPPLCSL</sequence>
<keyword evidence="5" id="KW-0479">Metal-binding</keyword>
<dbReference type="EC" id="7.6.2.1" evidence="13"/>
<evidence type="ECO:0000256" key="10">
    <source>
        <dbReference type="ARBA" id="ARBA00022989"/>
    </source>
</evidence>
<organism evidence="15 16">
    <name type="scientific">Galeopterus variegatus</name>
    <name type="common">Malayan flying lemur</name>
    <name type="synonym">Cynocephalus variegatus</name>
    <dbReference type="NCBI Taxonomy" id="482537"/>
    <lineage>
        <taxon>Eukaryota</taxon>
        <taxon>Metazoa</taxon>
        <taxon>Chordata</taxon>
        <taxon>Craniata</taxon>
        <taxon>Vertebrata</taxon>
        <taxon>Euteleostomi</taxon>
        <taxon>Mammalia</taxon>
        <taxon>Eutheria</taxon>
        <taxon>Euarchontoglires</taxon>
        <taxon>Dermoptera</taxon>
        <taxon>Cynocephalidae</taxon>
        <taxon>Galeopterus</taxon>
    </lineage>
</organism>
<evidence type="ECO:0000256" key="13">
    <source>
        <dbReference type="RuleBase" id="RU362033"/>
    </source>
</evidence>
<dbReference type="NCBIfam" id="TIGR01652">
    <property type="entry name" value="ATPase-Plipid"/>
    <property type="match status" value="1"/>
</dbReference>
<dbReference type="NCBIfam" id="TIGR01494">
    <property type="entry name" value="ATPase_P-type"/>
    <property type="match status" value="1"/>
</dbReference>
<dbReference type="SUPFAM" id="SSF56784">
    <property type="entry name" value="HAD-like"/>
    <property type="match status" value="1"/>
</dbReference>
<evidence type="ECO:0000256" key="5">
    <source>
        <dbReference type="ARBA" id="ARBA00022723"/>
    </source>
</evidence>
<dbReference type="Proteomes" id="UP000694923">
    <property type="component" value="Unplaced"/>
</dbReference>
<evidence type="ECO:0000256" key="6">
    <source>
        <dbReference type="ARBA" id="ARBA00022741"/>
    </source>
</evidence>
<evidence type="ECO:0000313" key="15">
    <source>
        <dbReference type="Proteomes" id="UP000694923"/>
    </source>
</evidence>
<keyword evidence="6 13" id="KW-0547">Nucleotide-binding</keyword>
<accession>A0ABM0SJP1</accession>
<comment type="catalytic activity">
    <reaction evidence="12 13">
        <text>ATP + H2O + phospholipidSide 1 = ADP + phosphate + phospholipidSide 2.</text>
        <dbReference type="EC" id="7.6.2.1"/>
    </reaction>
</comment>
<comment type="caution">
    <text evidence="13">Lacks conserved residue(s) required for the propagation of feature annotation.</text>
</comment>
<dbReference type="GeneID" id="103610764"/>
<evidence type="ECO:0000259" key="14">
    <source>
        <dbReference type="Pfam" id="PF16212"/>
    </source>
</evidence>
<dbReference type="InterPro" id="IPR023214">
    <property type="entry name" value="HAD_sf"/>
</dbReference>